<dbReference type="EMBL" id="ML977524">
    <property type="protein sequence ID" value="KAF2123614.1"/>
    <property type="molecule type" value="Genomic_DNA"/>
</dbReference>
<dbReference type="RefSeq" id="XP_033518008.1">
    <property type="nucleotide sequence ID" value="XM_033667030.1"/>
</dbReference>
<name>A0A6A5ZXH4_9PLEO</name>
<evidence type="ECO:0000256" key="2">
    <source>
        <dbReference type="SAM" id="Phobius"/>
    </source>
</evidence>
<feature type="transmembrane region" description="Helical" evidence="2">
    <location>
        <begin position="27"/>
        <end position="48"/>
    </location>
</feature>
<reference evidence="3" key="1">
    <citation type="journal article" date="2020" name="Stud. Mycol.">
        <title>101 Dothideomycetes genomes: a test case for predicting lifestyles and emergence of pathogens.</title>
        <authorList>
            <person name="Haridas S."/>
            <person name="Albert R."/>
            <person name="Binder M."/>
            <person name="Bloem J."/>
            <person name="Labutti K."/>
            <person name="Salamov A."/>
            <person name="Andreopoulos B."/>
            <person name="Baker S."/>
            <person name="Barry K."/>
            <person name="Bills G."/>
            <person name="Bluhm B."/>
            <person name="Cannon C."/>
            <person name="Castanera R."/>
            <person name="Culley D."/>
            <person name="Daum C."/>
            <person name="Ezra D."/>
            <person name="Gonzalez J."/>
            <person name="Henrissat B."/>
            <person name="Kuo A."/>
            <person name="Liang C."/>
            <person name="Lipzen A."/>
            <person name="Lutzoni F."/>
            <person name="Magnuson J."/>
            <person name="Mondo S."/>
            <person name="Nolan M."/>
            <person name="Ohm R."/>
            <person name="Pangilinan J."/>
            <person name="Park H.-J."/>
            <person name="Ramirez L."/>
            <person name="Alfaro M."/>
            <person name="Sun H."/>
            <person name="Tritt A."/>
            <person name="Yoshinaga Y."/>
            <person name="Zwiers L.-H."/>
            <person name="Turgeon B."/>
            <person name="Goodwin S."/>
            <person name="Spatafora J."/>
            <person name="Crous P."/>
            <person name="Grigoriev I."/>
        </authorList>
    </citation>
    <scope>NUCLEOTIDE SEQUENCE</scope>
    <source>
        <strain evidence="3">CBS 119687</strain>
    </source>
</reference>
<evidence type="ECO:0000256" key="1">
    <source>
        <dbReference type="SAM" id="MobiDB-lite"/>
    </source>
</evidence>
<keyword evidence="4" id="KW-1185">Reference proteome</keyword>
<accession>A0A6A5ZXH4</accession>
<evidence type="ECO:0000313" key="3">
    <source>
        <dbReference type="EMBL" id="KAF2123614.1"/>
    </source>
</evidence>
<evidence type="ECO:0000313" key="4">
    <source>
        <dbReference type="Proteomes" id="UP000799771"/>
    </source>
</evidence>
<protein>
    <submittedName>
        <fullName evidence="3">Uncharacterized protein</fullName>
    </submittedName>
</protein>
<gene>
    <name evidence="3" type="ORF">P153DRAFT_361854</name>
</gene>
<dbReference type="OrthoDB" id="10471852at2759"/>
<proteinExistence type="predicted"/>
<dbReference type="GeneID" id="54407462"/>
<feature type="region of interest" description="Disordered" evidence="1">
    <location>
        <begin position="457"/>
        <end position="476"/>
    </location>
</feature>
<keyword evidence="2" id="KW-0472">Membrane</keyword>
<organism evidence="3 4">
    <name type="scientific">Dothidotthia symphoricarpi CBS 119687</name>
    <dbReference type="NCBI Taxonomy" id="1392245"/>
    <lineage>
        <taxon>Eukaryota</taxon>
        <taxon>Fungi</taxon>
        <taxon>Dikarya</taxon>
        <taxon>Ascomycota</taxon>
        <taxon>Pezizomycotina</taxon>
        <taxon>Dothideomycetes</taxon>
        <taxon>Pleosporomycetidae</taxon>
        <taxon>Pleosporales</taxon>
        <taxon>Dothidotthiaceae</taxon>
        <taxon>Dothidotthia</taxon>
    </lineage>
</organism>
<dbReference type="AlphaFoldDB" id="A0A6A5ZXH4"/>
<keyword evidence="2" id="KW-1133">Transmembrane helix</keyword>
<sequence>MARLRRAISTFATQLAIQSSQHRIRNAALCTFLLCVTCILTFLASNIANYVDSTPAPLTTLFAATFSPNCFPTFLHHPDPYLVLGIPSPPIFEHGGILNTADIGFHVYEEANIIERAYKKTFKCWHVDRLIRHKGLSMVDMRKISGSEGILLDARNRALVVAEKGEGHYPAWIYPPRKGPILETRRYPRESVQWTTSSITIKRSDFTFLREVAKGDATSNSYVDDQKPTFSFKQPKDCPPCTPDHLIRTFIEGAFTPAWHLPAQPAYWRHIPSTCARCDWSTIQESYTFFFGPWSFNWQAMTLNFTNLAAASEEGRLPPPGLAHEFWWTRDIDPPYLNKDDDTPTQCRIFLQLLRKYMLFTLRTVQHTIFDTAEERGVDINLTHVRSRNNISNTVEWRLWQQGRTVGSKWLPKDAGREWPQVIHLFAEQLAKYGRNTTEWKPYNFWDNYERYLARDSAREEWKKERKEKATRKRTD</sequence>
<keyword evidence="2" id="KW-0812">Transmembrane</keyword>
<dbReference type="Proteomes" id="UP000799771">
    <property type="component" value="Unassembled WGS sequence"/>
</dbReference>